<dbReference type="Pfam" id="PF01607">
    <property type="entry name" value="CBM_14"/>
    <property type="match status" value="1"/>
</dbReference>
<dbReference type="SUPFAM" id="SSF57625">
    <property type="entry name" value="Invertebrate chitin-binding proteins"/>
    <property type="match status" value="2"/>
</dbReference>
<protein>
    <recommendedName>
        <fullName evidence="1">Chitin-binding type-2 domain-containing protein</fullName>
    </recommendedName>
</protein>
<proteinExistence type="predicted"/>
<dbReference type="InterPro" id="IPR002557">
    <property type="entry name" value="Chitin-bd_dom"/>
</dbReference>
<feature type="domain" description="Chitin-binding type-2" evidence="1">
    <location>
        <begin position="1"/>
        <end position="64"/>
    </location>
</feature>
<evidence type="ECO:0000313" key="3">
    <source>
        <dbReference type="Proteomes" id="UP001519460"/>
    </source>
</evidence>
<gene>
    <name evidence="2" type="ORF">BaRGS_00017306</name>
</gene>
<evidence type="ECO:0000313" key="2">
    <source>
        <dbReference type="EMBL" id="KAK7491477.1"/>
    </source>
</evidence>
<dbReference type="AlphaFoldDB" id="A0ABD0KW79"/>
<organism evidence="2 3">
    <name type="scientific">Batillaria attramentaria</name>
    <dbReference type="NCBI Taxonomy" id="370345"/>
    <lineage>
        <taxon>Eukaryota</taxon>
        <taxon>Metazoa</taxon>
        <taxon>Spiralia</taxon>
        <taxon>Lophotrochozoa</taxon>
        <taxon>Mollusca</taxon>
        <taxon>Gastropoda</taxon>
        <taxon>Caenogastropoda</taxon>
        <taxon>Sorbeoconcha</taxon>
        <taxon>Cerithioidea</taxon>
        <taxon>Batillariidae</taxon>
        <taxon>Batillaria</taxon>
    </lineage>
</organism>
<feature type="non-terminal residue" evidence="2">
    <location>
        <position position="1"/>
    </location>
</feature>
<dbReference type="Gene3D" id="2.170.140.10">
    <property type="entry name" value="Chitin binding domain"/>
    <property type="match status" value="1"/>
</dbReference>
<dbReference type="InterPro" id="IPR036508">
    <property type="entry name" value="Chitin-bd_dom_sf"/>
</dbReference>
<dbReference type="Proteomes" id="UP001519460">
    <property type="component" value="Unassembled WGS sequence"/>
</dbReference>
<keyword evidence="3" id="KW-1185">Reference proteome</keyword>
<evidence type="ECO:0000259" key="1">
    <source>
        <dbReference type="PROSITE" id="PS50940"/>
    </source>
</evidence>
<comment type="caution">
    <text evidence="2">The sequence shown here is derived from an EMBL/GenBank/DDBJ whole genome shotgun (WGS) entry which is preliminary data.</text>
</comment>
<dbReference type="SMART" id="SM00494">
    <property type="entry name" value="ChtBD2"/>
    <property type="match status" value="2"/>
</dbReference>
<name>A0ABD0KW79_9CAEN</name>
<dbReference type="PROSITE" id="PS50940">
    <property type="entry name" value="CHIT_BIND_II"/>
    <property type="match status" value="1"/>
</dbReference>
<accession>A0ABD0KW79</accession>
<dbReference type="EMBL" id="JACVVK020000114">
    <property type="protein sequence ID" value="KAK7491477.1"/>
    <property type="molecule type" value="Genomic_DNA"/>
</dbReference>
<sequence length="179" mass="19767">ICDNCTMVNGVGYKAHWGKCDLFIQCMFGADGSVTVRIKQCPHGLHWDQASLTCNRPDQARCPHDRCRQPGFRVYPATNNCRGYWQCVNGVSDGKCCPQGYAFSMGGGCVPSATCNTPCGVSPPSQGQFAPNPTTRCTTDICALYRLMHTSNTLERYDEKKNNSVPVQCYFRCEAIDQS</sequence>
<reference evidence="2 3" key="1">
    <citation type="journal article" date="2023" name="Sci. Data">
        <title>Genome assembly of the Korean intertidal mud-creeper Batillaria attramentaria.</title>
        <authorList>
            <person name="Patra A.K."/>
            <person name="Ho P.T."/>
            <person name="Jun S."/>
            <person name="Lee S.J."/>
            <person name="Kim Y."/>
            <person name="Won Y.J."/>
        </authorList>
    </citation>
    <scope>NUCLEOTIDE SEQUENCE [LARGE SCALE GENOMIC DNA]</scope>
    <source>
        <strain evidence="2">Wonlab-2016</strain>
    </source>
</reference>